<organism evidence="1 2">
    <name type="scientific">Alicyclobacillus tolerans</name>
    <dbReference type="NCBI Taxonomy" id="90970"/>
    <lineage>
        <taxon>Bacteria</taxon>
        <taxon>Bacillati</taxon>
        <taxon>Bacillota</taxon>
        <taxon>Bacilli</taxon>
        <taxon>Bacillales</taxon>
        <taxon>Alicyclobacillaceae</taxon>
        <taxon>Alicyclobacillus</taxon>
    </lineage>
</organism>
<gene>
    <name evidence="1" type="ORF">J2S04_001175</name>
</gene>
<reference evidence="1 2" key="1">
    <citation type="submission" date="2023-07" db="EMBL/GenBank/DDBJ databases">
        <title>Genomic Encyclopedia of Type Strains, Phase IV (KMG-IV): sequencing the most valuable type-strain genomes for metagenomic binning, comparative biology and taxonomic classification.</title>
        <authorList>
            <person name="Goeker M."/>
        </authorList>
    </citation>
    <scope>NUCLEOTIDE SEQUENCE [LARGE SCALE GENOMIC DNA]</scope>
    <source>
        <strain evidence="1 2">DSM 25924</strain>
    </source>
</reference>
<protein>
    <submittedName>
        <fullName evidence="1">Uncharacterized protein</fullName>
    </submittedName>
</protein>
<accession>A0ABT9LVD8</accession>
<dbReference type="EMBL" id="JAURUO010000005">
    <property type="protein sequence ID" value="MDP9728243.1"/>
    <property type="molecule type" value="Genomic_DNA"/>
</dbReference>
<sequence>MKEEYLQLAAVTVSPVMGLIHSQKEGRERMREFFSPTFAIGTLRIGQIEGASCLNMGNNWPSHFRSYKKTNQGFGSVSGDHAVLKDMKSFLHDPDILDHPGNVERPTEDWLQQMLQRMEAHLPKAPNQKEDVGE</sequence>
<evidence type="ECO:0000313" key="2">
    <source>
        <dbReference type="Proteomes" id="UP001229209"/>
    </source>
</evidence>
<evidence type="ECO:0000313" key="1">
    <source>
        <dbReference type="EMBL" id="MDP9728243.1"/>
    </source>
</evidence>
<name>A0ABT9LVD8_9BACL</name>
<proteinExistence type="predicted"/>
<dbReference type="Proteomes" id="UP001229209">
    <property type="component" value="Unassembled WGS sequence"/>
</dbReference>
<comment type="caution">
    <text evidence="1">The sequence shown here is derived from an EMBL/GenBank/DDBJ whole genome shotgun (WGS) entry which is preliminary data.</text>
</comment>
<keyword evidence="2" id="KW-1185">Reference proteome</keyword>